<proteinExistence type="predicted"/>
<dbReference type="EMBL" id="CAJCJZ010000002">
    <property type="protein sequence ID" value="CAD0281691.1"/>
    <property type="molecule type" value="Genomic_DNA"/>
</dbReference>
<protein>
    <submittedName>
        <fullName evidence="1">Phage-associated homing endonuclease</fullName>
    </submittedName>
</protein>
<keyword evidence="2" id="KW-1185">Reference proteome</keyword>
<keyword evidence="1" id="KW-0540">Nuclease</keyword>
<keyword evidence="1" id="KW-0378">Hydrolase</keyword>
<dbReference type="Proteomes" id="UP000523747">
    <property type="component" value="Unassembled WGS sequence"/>
</dbReference>
<comment type="caution">
    <text evidence="1">The sequence shown here is derived from an EMBL/GenBank/DDBJ whole genome shotgun (WGS) entry which is preliminary data.</text>
</comment>
<evidence type="ECO:0000313" key="1">
    <source>
        <dbReference type="EMBL" id="CAD0281691.1"/>
    </source>
</evidence>
<organism evidence="1 2">
    <name type="scientific">Enterococcus phage vB_EfaS_140</name>
    <dbReference type="NCBI Taxonomy" id="2730536"/>
    <lineage>
        <taxon>Viruses</taxon>
        <taxon>Duplodnaviria</taxon>
        <taxon>Heunggongvirae</taxon>
        <taxon>Uroviricota</taxon>
        <taxon>Caudoviricetes</taxon>
        <taxon>Andrewesvirinae</taxon>
        <taxon>Vipetofemvirus</taxon>
        <taxon>Vipetofemvirus vv140</taxon>
    </lineage>
</organism>
<evidence type="ECO:0000313" key="2">
    <source>
        <dbReference type="Proteomes" id="UP000523747"/>
    </source>
</evidence>
<name>A0ACA9AS88_9CAUD</name>
<accession>A0ACA9AS88</accession>
<reference evidence="1" key="1">
    <citation type="submission" date="2020-07" db="EMBL/GenBank/DDBJ databases">
        <authorList>
            <person name="Ladero V."/>
        </authorList>
    </citation>
    <scope>NUCLEOTIDE SEQUENCE</scope>
</reference>
<sequence length="243" mass="28467">MANPFGYIYKTTNLINNKVYIGKHKRETKNIDEKYFGSGKILKHAIKKYGINNFKNEIICWCFSEEELNAQEIFFINKYRENSYNVAAGGEGGYLIKFLPDSEKKDIYNRMIKTRKEKNIGVGPNNPMYKSGEKGIHPMLGKNHSEETRFKISDSLKGNIPWNKGMKKETIIDKTELYLKNKCKIPLKVSFKDGRVEYFSSRNDFKKKYSDINVKYGLSKKFYKDMIFETITKEEYLSKVVML</sequence>
<keyword evidence="1" id="KW-0255">Endonuclease</keyword>